<comment type="subunit">
    <text evidence="2">Monomer.</text>
</comment>
<comment type="caution">
    <text evidence="8">The sequence shown here is derived from an EMBL/GenBank/DDBJ whole genome shotgun (WGS) entry which is preliminary data.</text>
</comment>
<dbReference type="OrthoDB" id="5119241at2759"/>
<evidence type="ECO:0000313" key="8">
    <source>
        <dbReference type="EMBL" id="KAA0191414.1"/>
    </source>
</evidence>
<dbReference type="SUPFAM" id="SSF117856">
    <property type="entry name" value="AF0104/ALDC/Ptd012-like"/>
    <property type="match status" value="1"/>
</dbReference>
<keyword evidence="5" id="KW-0862">Zinc</keyword>
<dbReference type="PANTHER" id="PTHR13204:SF1">
    <property type="entry name" value="ESTER HYDROLASE C11ORF54"/>
    <property type="match status" value="1"/>
</dbReference>
<protein>
    <recommendedName>
        <fullName evidence="7">DUF1907 domain-containing protein</fullName>
    </recommendedName>
</protein>
<keyword evidence="3" id="KW-0479">Metal-binding</keyword>
<keyword evidence="4" id="KW-0378">Hydrolase</keyword>
<evidence type="ECO:0000313" key="9">
    <source>
        <dbReference type="Proteomes" id="UP000728185"/>
    </source>
</evidence>
<evidence type="ECO:0000256" key="4">
    <source>
        <dbReference type="ARBA" id="ARBA00022801"/>
    </source>
</evidence>
<name>A0A8E0RRJ9_9TREM</name>
<dbReference type="SMART" id="SM01168">
    <property type="entry name" value="DUF1907"/>
    <property type="match status" value="1"/>
</dbReference>
<accession>A0A8E0RRJ9</accession>
<dbReference type="GO" id="GO:0016788">
    <property type="term" value="F:hydrolase activity, acting on ester bonds"/>
    <property type="evidence" value="ECO:0007669"/>
    <property type="project" value="TreeGrafter"/>
</dbReference>
<dbReference type="GO" id="GO:0005634">
    <property type="term" value="C:nucleus"/>
    <property type="evidence" value="ECO:0007669"/>
    <property type="project" value="UniProtKB-SubCell"/>
</dbReference>
<dbReference type="AlphaFoldDB" id="A0A8E0RRJ9"/>
<reference evidence="8" key="1">
    <citation type="submission" date="2019-05" db="EMBL/GenBank/DDBJ databases">
        <title>Annotation for the trematode Fasciolopsis buski.</title>
        <authorList>
            <person name="Choi Y.-J."/>
        </authorList>
    </citation>
    <scope>NUCLEOTIDE SEQUENCE</scope>
    <source>
        <strain evidence="8">HT</strain>
        <tissue evidence="8">Whole worm</tissue>
    </source>
</reference>
<dbReference type="Proteomes" id="UP000728185">
    <property type="component" value="Unassembled WGS sequence"/>
</dbReference>
<feature type="domain" description="DUF1907" evidence="7">
    <location>
        <begin position="1"/>
        <end position="125"/>
    </location>
</feature>
<comment type="subcellular location">
    <subcellularLocation>
        <location evidence="1">Nucleus</location>
    </subcellularLocation>
</comment>
<gene>
    <name evidence="8" type="ORF">FBUS_06771</name>
</gene>
<keyword evidence="6" id="KW-0539">Nucleus</keyword>
<evidence type="ECO:0000256" key="6">
    <source>
        <dbReference type="ARBA" id="ARBA00023242"/>
    </source>
</evidence>
<dbReference type="PANTHER" id="PTHR13204">
    <property type="entry name" value="PTD012 PROTEIN"/>
    <property type="match status" value="1"/>
</dbReference>
<dbReference type="InterPro" id="IPR015021">
    <property type="entry name" value="C11orf54_DUF1907"/>
</dbReference>
<feature type="non-terminal residue" evidence="8">
    <location>
        <position position="1"/>
    </location>
</feature>
<proteinExistence type="predicted"/>
<evidence type="ECO:0000259" key="7">
    <source>
        <dbReference type="SMART" id="SM01168"/>
    </source>
</evidence>
<organism evidence="8 9">
    <name type="scientific">Fasciolopsis buskii</name>
    <dbReference type="NCBI Taxonomy" id="27845"/>
    <lineage>
        <taxon>Eukaryota</taxon>
        <taxon>Metazoa</taxon>
        <taxon>Spiralia</taxon>
        <taxon>Lophotrochozoa</taxon>
        <taxon>Platyhelminthes</taxon>
        <taxon>Trematoda</taxon>
        <taxon>Digenea</taxon>
        <taxon>Plagiorchiida</taxon>
        <taxon>Echinostomata</taxon>
        <taxon>Echinostomatoidea</taxon>
        <taxon>Fasciolidae</taxon>
        <taxon>Fasciolopsis</taxon>
    </lineage>
</organism>
<dbReference type="EMBL" id="LUCM01006353">
    <property type="protein sequence ID" value="KAA0191414.1"/>
    <property type="molecule type" value="Genomic_DNA"/>
</dbReference>
<dbReference type="Pfam" id="PF08925">
    <property type="entry name" value="DUF1907"/>
    <property type="match status" value="1"/>
</dbReference>
<keyword evidence="9" id="KW-1185">Reference proteome</keyword>
<evidence type="ECO:0000256" key="3">
    <source>
        <dbReference type="ARBA" id="ARBA00022723"/>
    </source>
</evidence>
<evidence type="ECO:0000256" key="2">
    <source>
        <dbReference type="ARBA" id="ARBA00011245"/>
    </source>
</evidence>
<sequence length="131" mass="14911">ALQSYLKDCFSQVKCSVVDCPDLTNPHFGLLKPGLSGSETLCDFGSFDYLLPVPDKTKVSPFYCVDSCSVMICWTLSSTQMSVPAQFSELQLGHISFPALLLRYVLHDRNENSRVWSRCQLIVRWRVDLYH</sequence>
<evidence type="ECO:0000256" key="1">
    <source>
        <dbReference type="ARBA" id="ARBA00004123"/>
    </source>
</evidence>
<evidence type="ECO:0000256" key="5">
    <source>
        <dbReference type="ARBA" id="ARBA00022833"/>
    </source>
</evidence>
<dbReference type="GO" id="GO:0008270">
    <property type="term" value="F:zinc ion binding"/>
    <property type="evidence" value="ECO:0007669"/>
    <property type="project" value="TreeGrafter"/>
</dbReference>